<feature type="transmembrane region" description="Helical" evidence="7">
    <location>
        <begin position="409"/>
        <end position="428"/>
    </location>
</feature>
<keyword evidence="9" id="KW-0645">Protease</keyword>
<evidence type="ECO:0000256" key="3">
    <source>
        <dbReference type="ARBA" id="ARBA00022692"/>
    </source>
</evidence>
<gene>
    <name evidence="9" type="ORF">CCGE525_06915</name>
</gene>
<dbReference type="GO" id="GO:0004252">
    <property type="term" value="F:serine-type endopeptidase activity"/>
    <property type="evidence" value="ECO:0007669"/>
    <property type="project" value="InterPro"/>
</dbReference>
<keyword evidence="5 7" id="KW-1133">Transmembrane helix</keyword>
<dbReference type="SUPFAM" id="SSF48452">
    <property type="entry name" value="TPR-like"/>
    <property type="match status" value="1"/>
</dbReference>
<keyword evidence="10" id="KW-1185">Reference proteome</keyword>
<evidence type="ECO:0000313" key="10">
    <source>
        <dbReference type="Proteomes" id="UP000282195"/>
    </source>
</evidence>
<dbReference type="NCBIfam" id="NF041635">
    <property type="entry name" value="STM3941_fam"/>
    <property type="match status" value="1"/>
</dbReference>
<dbReference type="InterPro" id="IPR022764">
    <property type="entry name" value="Peptidase_S54_rhomboid_dom"/>
</dbReference>
<feature type="transmembrane region" description="Helical" evidence="7">
    <location>
        <begin position="293"/>
        <end position="312"/>
    </location>
</feature>
<evidence type="ECO:0000256" key="1">
    <source>
        <dbReference type="ARBA" id="ARBA00004141"/>
    </source>
</evidence>
<protein>
    <submittedName>
        <fullName evidence="9">Rhomboid family intramembrane serine protease</fullName>
    </submittedName>
</protein>
<dbReference type="Gene3D" id="1.25.40.10">
    <property type="entry name" value="Tetratricopeptide repeat domain"/>
    <property type="match status" value="1"/>
</dbReference>
<dbReference type="Proteomes" id="UP000282195">
    <property type="component" value="Chromosome"/>
</dbReference>
<dbReference type="GO" id="GO:0016020">
    <property type="term" value="C:membrane"/>
    <property type="evidence" value="ECO:0007669"/>
    <property type="project" value="UniProtKB-SubCell"/>
</dbReference>
<keyword evidence="4" id="KW-0378">Hydrolase</keyword>
<evidence type="ECO:0000256" key="5">
    <source>
        <dbReference type="ARBA" id="ARBA00022989"/>
    </source>
</evidence>
<dbReference type="InterPro" id="IPR035952">
    <property type="entry name" value="Rhomboid-like_sf"/>
</dbReference>
<dbReference type="GO" id="GO:0006508">
    <property type="term" value="P:proteolysis"/>
    <property type="evidence" value="ECO:0007669"/>
    <property type="project" value="UniProtKB-KW"/>
</dbReference>
<dbReference type="EMBL" id="CP032694">
    <property type="protein sequence ID" value="AYG58571.1"/>
    <property type="molecule type" value="Genomic_DNA"/>
</dbReference>
<evidence type="ECO:0000256" key="6">
    <source>
        <dbReference type="ARBA" id="ARBA00023136"/>
    </source>
</evidence>
<evidence type="ECO:0000256" key="4">
    <source>
        <dbReference type="ARBA" id="ARBA00022801"/>
    </source>
</evidence>
<proteinExistence type="inferred from homology"/>
<dbReference type="PANTHER" id="PTHR43731:SF14">
    <property type="entry name" value="PRESENILIN-ASSOCIATED RHOMBOID-LIKE PROTEIN, MITOCHONDRIAL"/>
    <property type="match status" value="1"/>
</dbReference>
<feature type="transmembrane region" description="Helical" evidence="7">
    <location>
        <begin position="49"/>
        <end position="68"/>
    </location>
</feature>
<feature type="transmembrane region" description="Helical" evidence="7">
    <location>
        <begin position="18"/>
        <end position="37"/>
    </location>
</feature>
<feature type="domain" description="Peptidase S54 rhomboid" evidence="8">
    <location>
        <begin position="253"/>
        <end position="394"/>
    </location>
</feature>
<reference evidence="9 10" key="1">
    <citation type="submission" date="2018-10" db="EMBL/GenBank/DDBJ databases">
        <title>Rhizobium etli, R. leguminosarum and a new Rhizobium genospecies from Phaseolus dumosus.</title>
        <authorList>
            <person name="Ramirez-Puebla S.T."/>
            <person name="Rogel-Hernandez M.A."/>
            <person name="Guerrero G."/>
            <person name="Ormeno-Orrillo E."/>
            <person name="Martinez-Romero J.C."/>
            <person name="Negrete-Yankelevich S."/>
            <person name="Martinez-Romero E."/>
        </authorList>
    </citation>
    <scope>NUCLEOTIDE SEQUENCE [LARGE SCALE GENOMIC DNA]</scope>
    <source>
        <strain evidence="9 10">CCGE525</strain>
    </source>
</reference>
<comment type="similarity">
    <text evidence="2">Belongs to the peptidase S54 family.</text>
</comment>
<dbReference type="Pfam" id="PF01694">
    <property type="entry name" value="Rhomboid"/>
    <property type="match status" value="1"/>
</dbReference>
<dbReference type="OrthoDB" id="9813074at2"/>
<dbReference type="InterPro" id="IPR050925">
    <property type="entry name" value="Rhomboid_protease_S54"/>
</dbReference>
<name>A0A387FS64_9HYPH</name>
<evidence type="ECO:0000256" key="7">
    <source>
        <dbReference type="SAM" id="Phobius"/>
    </source>
</evidence>
<evidence type="ECO:0000313" key="9">
    <source>
        <dbReference type="EMBL" id="AYG58571.1"/>
    </source>
</evidence>
<feature type="transmembrane region" description="Helical" evidence="7">
    <location>
        <begin position="377"/>
        <end position="397"/>
    </location>
</feature>
<dbReference type="PANTHER" id="PTHR43731">
    <property type="entry name" value="RHOMBOID PROTEASE"/>
    <property type="match status" value="1"/>
</dbReference>
<dbReference type="InterPro" id="IPR011990">
    <property type="entry name" value="TPR-like_helical_dom_sf"/>
</dbReference>
<dbReference type="InterPro" id="IPR048136">
    <property type="entry name" value="STM3941-like"/>
</dbReference>
<dbReference type="AlphaFoldDB" id="A0A387FS64"/>
<feature type="transmembrane region" description="Helical" evidence="7">
    <location>
        <begin position="263"/>
        <end position="281"/>
    </location>
</feature>
<dbReference type="Gene3D" id="1.20.1540.10">
    <property type="entry name" value="Rhomboid-like"/>
    <property type="match status" value="1"/>
</dbReference>
<accession>A0A387FS64</accession>
<evidence type="ECO:0000256" key="2">
    <source>
        <dbReference type="ARBA" id="ARBA00009045"/>
    </source>
</evidence>
<evidence type="ECO:0000259" key="8">
    <source>
        <dbReference type="Pfam" id="PF01694"/>
    </source>
</evidence>
<keyword evidence="3 7" id="KW-0812">Transmembrane</keyword>
<sequence length="579" mass="63136">MSTQLSLKFEFAYDKGRLLLFSLVLSVFAVGCVWISYRPVRTENPLIGPILMWPAAVLLGLAALSLLAKLFRSAPGLVISGAGIHIESFAAETIPWLALRDLERIQSRGTDNLVLRLDPAVAGTLNRRGLISRLPKVLRGSGTKAGISLKILQGDPDWIFEQCWDFLRRAREDNRTAATNAGSAALFDSDYETVHAAAIHGQPLFTYALIAVLASVYAGELAFGVDAPDKGSPTVQTLLVLGGTFRNSVLVAGQWWRLFTAPFLHANLLHLAFNCFALWFAGRLLERLIGWRWFAGLFCISALGGSVASLLINPDNLVAVGASGGIVGLFAAIIVLSFHFRSGSLPTSLRVGAIRILIPSLIPFISRTQDGMHIDYAAHLGGAVAGGAIALILLTAWPRVRPRPRFSAAALTISIAFGVIAAVSLWPISQIRADLLTNPFAQYFRGQYQLAAQDFAVKAQQDEKAAPYYHLWRYLAQEQGKDADAAADLRAEAGKLDQAKWPYPVYRLLLGELNPAEVIAKASDNNALCEAIFYVGEWHLIRKEIPDARQQFRAASLSCPSTFMEYDGARGELQRLLAQ</sequence>
<feature type="transmembrane region" description="Helical" evidence="7">
    <location>
        <begin position="204"/>
        <end position="225"/>
    </location>
</feature>
<feature type="transmembrane region" description="Helical" evidence="7">
    <location>
        <begin position="318"/>
        <end position="340"/>
    </location>
</feature>
<dbReference type="SUPFAM" id="SSF144091">
    <property type="entry name" value="Rhomboid-like"/>
    <property type="match status" value="1"/>
</dbReference>
<comment type="subcellular location">
    <subcellularLocation>
        <location evidence="1">Membrane</location>
        <topology evidence="1">Multi-pass membrane protein</topology>
    </subcellularLocation>
</comment>
<dbReference type="KEGG" id="rjg:CCGE525_06915"/>
<organism evidence="9 10">
    <name type="scientific">Rhizobium jaguaris</name>
    <dbReference type="NCBI Taxonomy" id="1312183"/>
    <lineage>
        <taxon>Bacteria</taxon>
        <taxon>Pseudomonadati</taxon>
        <taxon>Pseudomonadota</taxon>
        <taxon>Alphaproteobacteria</taxon>
        <taxon>Hyphomicrobiales</taxon>
        <taxon>Rhizobiaceae</taxon>
        <taxon>Rhizobium/Agrobacterium group</taxon>
        <taxon>Rhizobium</taxon>
    </lineage>
</organism>
<keyword evidence="6 7" id="KW-0472">Membrane</keyword>
<feature type="transmembrane region" description="Helical" evidence="7">
    <location>
        <begin position="347"/>
        <end position="365"/>
    </location>
</feature>